<dbReference type="Pfam" id="PF25808">
    <property type="entry name" value="TPR_LAA1_C"/>
    <property type="match status" value="1"/>
</dbReference>
<accession>A0A9W7ZRW6</accession>
<dbReference type="PANTHER" id="PTHR21663:SF0">
    <property type="entry name" value="HEAT REPEAT-CONTAINING PROTEIN 5B"/>
    <property type="match status" value="1"/>
</dbReference>
<evidence type="ECO:0000259" key="3">
    <source>
        <dbReference type="Pfam" id="PF25808"/>
    </source>
</evidence>
<dbReference type="InterPro" id="IPR057981">
    <property type="entry name" value="TPR_LAA1-like_C"/>
</dbReference>
<dbReference type="OrthoDB" id="192608at2759"/>
<evidence type="ECO:0000313" key="4">
    <source>
        <dbReference type="EMBL" id="KAJ1911976.1"/>
    </source>
</evidence>
<dbReference type="Pfam" id="PF20210">
    <property type="entry name" value="Laa1_Sip1_HTR5"/>
    <property type="match status" value="1"/>
</dbReference>
<dbReference type="EMBL" id="JANBPT010000874">
    <property type="protein sequence ID" value="KAJ1911976.1"/>
    <property type="molecule type" value="Genomic_DNA"/>
</dbReference>
<proteinExistence type="inferred from homology"/>
<evidence type="ECO:0000256" key="2">
    <source>
        <dbReference type="SAM" id="MobiDB-lite"/>
    </source>
</evidence>
<feature type="region of interest" description="Disordered" evidence="2">
    <location>
        <begin position="2444"/>
        <end position="2463"/>
    </location>
</feature>
<evidence type="ECO:0000256" key="1">
    <source>
        <dbReference type="ARBA" id="ARBA00008304"/>
    </source>
</evidence>
<feature type="region of interest" description="Disordered" evidence="2">
    <location>
        <begin position="622"/>
        <end position="641"/>
    </location>
</feature>
<sequence length="2491" mass="264055">MAPNILAFDDHKLQSVPSTAEKEQFIFQWLSDAESHLHTLNQDALKAIQPQFEVDLVRLITYPSVRPSKPVRDLVARCYVHLYLTGETRTLLDTMQRLRSLILAKQGSGEPRETKMAALHILGRLFAALGDRILSQFTDCALLALRFVRSSDSLPLRLVAMAALCDMLHGAGRIATDQTARELAKALRATLAEKPTCIMMAAATATAALVQHTPYIQHLTPADLDNFVQSQMRLLDTPVPVLRHAVADLLAATLGALYRHRALEDVEGIAAVAAAASRAHGEPGVPTGPPVSRRMTRSMSSSSAVGVSPPITGTDSVSMPRTVSTTASGFRQRLSRTTTPLFYSVADILRYLSAAFNRPAASRSFRAGITAAYRRLLTAWGTDLVEQHLPAILRHVLVDLAGGVQGQVTARAERVALRVLITDLLRRGVVGDLLSDRGRLAAAREILTQWVKLPSQLPFPAPAGRSTASTAGAADATAARELALLCALHTLAGLLARLGNDAAQIQEGMTGSLLTLLSYPKHAVQTAAALCLREFAAAVPTRLPRLLARLVHLLQKDVANITNTGISVGVLKRCQGYALGLAAAVTVVGRRPLYVAHDLLQWVAALAHQLLRSTLTTPGHVPSRLPVGGTPLPPTNTHPAPADRRVANAQLRMGWTLVAALLTLGPDVAQLHLAAWFTFWSQALPDEEVPGVAAAPLTDHELLHRYQTREAALAALYNLLAFNQQLVDSADTARRALGLLRATLTFLERYPLVNGSALLSSAPAGSSATSSSSATAATTAAAAGLPSTAGLLESHFACRRRLMACFARLLPHAPCESLYPALFRCAQDLVTNPEPAFAGMGDFLYARAEGSSEGFTGTYLAHVTSPAFGSSASRWGHEVSIGLSSLLGRLLHEPQHRRSGFALTEHLFNADDRDDLDHGFYGVPEYDINSLLAPPAGWTTGRTGSESLAHDGSLVVGSGPPVMTGMAGVGDAGETGNGFSDDEAGEEEEEAAAGDDDLGEDGDDDGEAGNLDMADQPAVLAVHPTVTSLPHATTVAPYTAAIDAAVELFGTLFNHTTEAAQTTLLRDLLAAQTYAGYDRHPDRRYAVLVNGVLALFYALRGGQYGTARADPPALASRVVILMYEVLRAPLLHSDVRLRIAAGETLGLLAQRAGAKFISHTVNQLTMQAIHNRDPFARAGVALGLGSIYSHAGSMTASVHLKSVVVLLHSLARDAHPVVHRWGLHALGMTIDAAGLMFVPYVSITVVLLTKLAASESHAHPLTAEPTALANDLPASSALRSLGQVLHAVLGAYGPELPLDDGLRRACLALLRELRGPYPAEYVRCCQQVLMFAPRELTTGPLLRDLRAALVTPDPEARTAGAAGLLQLVKRDASEVLHSGGREAGLPTLFALYDAYPNLPDLGRAIRGLLDQAVTEPDAAARLGPLIRTLRTIVTRHPGGGAEAARNDGPATGADDHDEEDASFVGSGATEGGSAGVTATGITLPPAFTAATRAFALGCLRYLLLRYARQMPARGFDPDFRPLPPAWSALSAGGGGGVAELVRVAFIAASGSHIRLQREGLALLYVLLREFAGYADPDFTSVSLLDQYQAQITAAFAPLLAMAGNPSPAATTFPPSVLLMAVRLGVAFAVSGVTRDAAPLRRLLRPLAQPLHLDEPVDFDAAASQTSFATDELGAPRPPAGDPASALARERAISFRPSPTEAAVTEALAPHTAALLRLRLLRAWADLYRASRVRPYLRPLVEPQLGLLCPLWLDALTDAVLIPLDADLFTRSATTAWASASSIVTVTDGTRSEPPSPVETTEPALARVRSQAVFPTDSFAGGDGEGSCSGEVDPADLAKTAAGRSLGLDASAVAAVRTLLAGHLGREWVPIVDAFGALLGRGAPDALATLYTFNQRTAGGLTASSSAPFPRGEYLVYGLCVRYLYTAPKTRAHAAAVRVCLRTLRRVLQSPTPGPDATTPLPVDPTLWPLAMPDAHHRPFALVALDDPTVFSEMWCVLDRLVQLEAPGVRRGIVRLATSVVSLLQSNLLYRDVLADPADEPTFCHIRDLPASSRLWQVLALLLSVYKHTRPALRSVPATTEHSETPAVRVVCGSVDALVHLLQACPLLPPTLQAEIAAMTLHLLTQLAVDTPLAGRNAGAVLRSLRAWLSIDYTRAAEAASLPGTLPGESLVAAVAEALDTVLTRCCVVPAEPLYRDQLRASLGFSFAALLVSSLRGCTIPADLVLGYLHDVAAALRCPHFRLATGALQSVRLLFLQISAAEPADAEAAATARRTAAAAAYVLVPELVDLLAELHAVPTRFDAGVDDYAHARIQMARADGLDLGVTPEVLSRQLRNETPLSIARSVCWCLVQLVDNIPADQVSTLFSVVLPSLIFVLRDDTTTSTTAPHGDVDPIRQGFHTIALQHLIGLAKAYSDAFKAVILALEPDVQSKLQRALRQDALRHAPGATTSSAMGGPSGGLLNGSGLNSVRSSSGLTGGPKIQLRTSFNSFA</sequence>
<evidence type="ECO:0000313" key="5">
    <source>
        <dbReference type="Proteomes" id="UP001150569"/>
    </source>
</evidence>
<dbReference type="GO" id="GO:0042147">
    <property type="term" value="P:retrograde transport, endosome to Golgi"/>
    <property type="evidence" value="ECO:0007669"/>
    <property type="project" value="TreeGrafter"/>
</dbReference>
<dbReference type="GO" id="GO:0008104">
    <property type="term" value="P:intracellular protein localization"/>
    <property type="evidence" value="ECO:0007669"/>
    <property type="project" value="TreeGrafter"/>
</dbReference>
<feature type="region of interest" description="Disordered" evidence="2">
    <location>
        <begin position="280"/>
        <end position="323"/>
    </location>
</feature>
<dbReference type="InterPro" id="IPR046837">
    <property type="entry name" value="Laa1/Sip1/HEATR5-like_HEAT"/>
</dbReference>
<organism evidence="4 5">
    <name type="scientific">Tieghemiomyces parasiticus</name>
    <dbReference type="NCBI Taxonomy" id="78921"/>
    <lineage>
        <taxon>Eukaryota</taxon>
        <taxon>Fungi</taxon>
        <taxon>Fungi incertae sedis</taxon>
        <taxon>Zoopagomycota</taxon>
        <taxon>Kickxellomycotina</taxon>
        <taxon>Dimargaritomycetes</taxon>
        <taxon>Dimargaritales</taxon>
        <taxon>Dimargaritaceae</taxon>
        <taxon>Tieghemiomyces</taxon>
    </lineage>
</organism>
<dbReference type="GO" id="GO:0030139">
    <property type="term" value="C:endocytic vesicle"/>
    <property type="evidence" value="ECO:0007669"/>
    <property type="project" value="TreeGrafter"/>
</dbReference>
<feature type="compositionally biased region" description="Gly residues" evidence="2">
    <location>
        <begin position="967"/>
        <end position="976"/>
    </location>
</feature>
<feature type="domain" description="LAA1-like C-terminal TPR repeats" evidence="3">
    <location>
        <begin position="2338"/>
        <end position="2440"/>
    </location>
</feature>
<dbReference type="GO" id="GO:0016020">
    <property type="term" value="C:membrane"/>
    <property type="evidence" value="ECO:0007669"/>
    <property type="project" value="TreeGrafter"/>
</dbReference>
<dbReference type="SUPFAM" id="SSF48371">
    <property type="entry name" value="ARM repeat"/>
    <property type="match status" value="2"/>
</dbReference>
<feature type="compositionally biased region" description="Low complexity" evidence="2">
    <location>
        <begin position="290"/>
        <end position="310"/>
    </location>
</feature>
<feature type="compositionally biased region" description="Polar residues" evidence="2">
    <location>
        <begin position="311"/>
        <end position="323"/>
    </location>
</feature>
<comment type="similarity">
    <text evidence="1">Belongs to the HEATR5 family.</text>
</comment>
<dbReference type="InterPro" id="IPR016024">
    <property type="entry name" value="ARM-type_fold"/>
</dbReference>
<protein>
    <recommendedName>
        <fullName evidence="3">LAA1-like C-terminal TPR repeats domain-containing protein</fullName>
    </recommendedName>
</protein>
<dbReference type="GO" id="GO:0005794">
    <property type="term" value="C:Golgi apparatus"/>
    <property type="evidence" value="ECO:0007669"/>
    <property type="project" value="TreeGrafter"/>
</dbReference>
<dbReference type="GO" id="GO:0005829">
    <property type="term" value="C:cytosol"/>
    <property type="evidence" value="ECO:0007669"/>
    <property type="project" value="GOC"/>
</dbReference>
<name>A0A9W7ZRW6_9FUNG</name>
<dbReference type="Proteomes" id="UP001150569">
    <property type="component" value="Unassembled WGS sequence"/>
</dbReference>
<gene>
    <name evidence="4" type="ORF">IWQ60_009886</name>
</gene>
<dbReference type="InterPro" id="IPR040108">
    <property type="entry name" value="Laa1/Sip1/HEATR5"/>
</dbReference>
<reference evidence="4" key="1">
    <citation type="submission" date="2022-07" db="EMBL/GenBank/DDBJ databases">
        <title>Phylogenomic reconstructions and comparative analyses of Kickxellomycotina fungi.</title>
        <authorList>
            <person name="Reynolds N.K."/>
            <person name="Stajich J.E."/>
            <person name="Barry K."/>
            <person name="Grigoriev I.V."/>
            <person name="Crous P."/>
            <person name="Smith M.E."/>
        </authorList>
    </citation>
    <scope>NUCLEOTIDE SEQUENCE</scope>
    <source>
        <strain evidence="4">RSA 861</strain>
    </source>
</reference>
<comment type="caution">
    <text evidence="4">The sequence shown here is derived from an EMBL/GenBank/DDBJ whole genome shotgun (WGS) entry which is preliminary data.</text>
</comment>
<dbReference type="GO" id="GO:0006897">
    <property type="term" value="P:endocytosis"/>
    <property type="evidence" value="ECO:0007669"/>
    <property type="project" value="TreeGrafter"/>
</dbReference>
<dbReference type="Gene3D" id="1.25.10.10">
    <property type="entry name" value="Leucine-rich Repeat Variant"/>
    <property type="match status" value="2"/>
</dbReference>
<feature type="region of interest" description="Disordered" evidence="2">
    <location>
        <begin position="1437"/>
        <end position="1471"/>
    </location>
</feature>
<keyword evidence="5" id="KW-1185">Reference proteome</keyword>
<dbReference type="PANTHER" id="PTHR21663">
    <property type="entry name" value="HYPOTHETICAL HEAT DOMAIN-CONTAINING"/>
    <property type="match status" value="1"/>
</dbReference>
<feature type="compositionally biased region" description="Acidic residues" evidence="2">
    <location>
        <begin position="980"/>
        <end position="1007"/>
    </location>
</feature>
<feature type="region of interest" description="Disordered" evidence="2">
    <location>
        <begin position="966"/>
        <end position="1011"/>
    </location>
</feature>
<dbReference type="InterPro" id="IPR011989">
    <property type="entry name" value="ARM-like"/>
</dbReference>